<dbReference type="RefSeq" id="WP_142742543.1">
    <property type="nucleotide sequence ID" value="NZ_CP038228.1"/>
</dbReference>
<protein>
    <submittedName>
        <fullName evidence="2">Uncharacterized protein</fullName>
    </submittedName>
</protein>
<feature type="compositionally biased region" description="Polar residues" evidence="1">
    <location>
        <begin position="1"/>
        <end position="18"/>
    </location>
</feature>
<evidence type="ECO:0000313" key="2">
    <source>
        <dbReference type="EMBL" id="QDI04502.1"/>
    </source>
</evidence>
<reference evidence="2 3" key="1">
    <citation type="submission" date="2019-03" db="EMBL/GenBank/DDBJ databases">
        <title>Tal1 in Xanthomonas translucens pv. cerealis Contributes to Virulence in Bacterial Leaf Streak of Wheat.</title>
        <authorList>
            <person name="Shah S.M.A."/>
            <person name="Haq F."/>
            <person name="Ma W."/>
            <person name="Xu X."/>
            <person name="Wang S."/>
            <person name="Xu Z."/>
            <person name="Zou L."/>
            <person name="Zhu B."/>
            <person name="Chen G."/>
        </authorList>
    </citation>
    <scope>NUCLEOTIDE SEQUENCE [LARGE SCALE GENOMIC DNA]</scope>
    <source>
        <strain evidence="2 3">01</strain>
    </source>
</reference>
<feature type="compositionally biased region" description="Low complexity" evidence="1">
    <location>
        <begin position="19"/>
        <end position="35"/>
    </location>
</feature>
<sequence length="72" mass="8088">MQQAAPLQETVQQAQTLNQQREQQLALEAQQRQQEGPGGRGPAGQGLTLRESSVRLLGDVCCRQRRQYAIRE</sequence>
<name>A0A514EER8_9XANT</name>
<feature type="region of interest" description="Disordered" evidence="1">
    <location>
        <begin position="1"/>
        <end position="49"/>
    </location>
</feature>
<gene>
    <name evidence="2" type="ORF">E4A48_13120</name>
</gene>
<organism evidence="2 3">
    <name type="scientific">Xanthomonas cerealis pv. cerealis</name>
    <dbReference type="NCBI Taxonomy" id="152263"/>
    <lineage>
        <taxon>Bacteria</taxon>
        <taxon>Pseudomonadati</taxon>
        <taxon>Pseudomonadota</taxon>
        <taxon>Gammaproteobacteria</taxon>
        <taxon>Lysobacterales</taxon>
        <taxon>Lysobacteraceae</taxon>
        <taxon>Xanthomonas</taxon>
        <taxon>Xanthomonas translucens group</taxon>
        <taxon>Xanthomonas cerealis</taxon>
    </lineage>
</organism>
<accession>A0A514EER8</accession>
<dbReference type="EMBL" id="CP038228">
    <property type="protein sequence ID" value="QDI04502.1"/>
    <property type="molecule type" value="Genomic_DNA"/>
</dbReference>
<proteinExistence type="predicted"/>
<keyword evidence="3" id="KW-1185">Reference proteome</keyword>
<evidence type="ECO:0000256" key="1">
    <source>
        <dbReference type="SAM" id="MobiDB-lite"/>
    </source>
</evidence>
<evidence type="ECO:0000313" key="3">
    <source>
        <dbReference type="Proteomes" id="UP000319349"/>
    </source>
</evidence>
<dbReference type="Proteomes" id="UP000319349">
    <property type="component" value="Chromosome"/>
</dbReference>
<dbReference type="AlphaFoldDB" id="A0A514EER8"/>